<dbReference type="Gene3D" id="1.20.1720.10">
    <property type="entry name" value="Multidrug resistance protein D"/>
    <property type="match status" value="1"/>
</dbReference>
<dbReference type="AlphaFoldDB" id="A0AAE3FLB0"/>
<dbReference type="PANTHER" id="PTHR42718">
    <property type="entry name" value="MAJOR FACILITATOR SUPERFAMILY MULTIDRUG TRANSPORTER MFSC"/>
    <property type="match status" value="1"/>
</dbReference>
<accession>A0AAE3FLB0</accession>
<keyword evidence="6 7" id="KW-0472">Membrane</keyword>
<dbReference type="EMBL" id="JZWS02000003">
    <property type="protein sequence ID" value="MCL7343904.1"/>
    <property type="molecule type" value="Genomic_DNA"/>
</dbReference>
<keyword evidence="3" id="KW-1003">Cell membrane</keyword>
<dbReference type="GO" id="GO:0005886">
    <property type="term" value="C:plasma membrane"/>
    <property type="evidence" value="ECO:0007669"/>
    <property type="project" value="UniProtKB-SubCell"/>
</dbReference>
<dbReference type="CDD" id="cd17321">
    <property type="entry name" value="MFS_MMR_MDR_like"/>
    <property type="match status" value="1"/>
</dbReference>
<dbReference type="Gene3D" id="1.20.1250.20">
    <property type="entry name" value="MFS general substrate transporter like domains"/>
    <property type="match status" value="1"/>
</dbReference>
<dbReference type="InterPro" id="IPR036259">
    <property type="entry name" value="MFS_trans_sf"/>
</dbReference>
<dbReference type="SUPFAM" id="SSF103473">
    <property type="entry name" value="MFS general substrate transporter"/>
    <property type="match status" value="1"/>
</dbReference>
<evidence type="ECO:0000259" key="8">
    <source>
        <dbReference type="PROSITE" id="PS50850"/>
    </source>
</evidence>
<protein>
    <submittedName>
        <fullName evidence="9">MFS transporter</fullName>
    </submittedName>
</protein>
<dbReference type="Pfam" id="PF07690">
    <property type="entry name" value="MFS_1"/>
    <property type="match status" value="1"/>
</dbReference>
<sequence length="471" mass="49799">MNTKLILLVLTLGTLMAAIDTTIVLLALPTITLDLHTDLYSSIWVLLSYLLVLAVMSTQSGRIGDIFGRSRIYNLGFVIFTVGSALAGASPNVDLLIAFRVLQAIGGALISSNSYAIIADVFPPNMRGRAYGVTSLGWNAGALLGIVLGGFLTTFLGWRYIFYINVPIGAVAVALGIRQLKDVNKVKSSLDITGSLILAALLTLISLGSMYIAASGVDTEDIVEILLGLALVPAFILNEMKVTNPIINLKVFKVKMLSYSLASSFLQGIGGLSLTFLLIMYLQGVRGLSPLYSSILLTPGYLIASFLAPFMGRIADRGKPGTVAGVGLLFIFASLMAYYFLLTPTSSYYLILGVSAITGVGSSMFWPANATAIMYTAPREYYGSVSGMSRTLGSVGTILSYVLSITVATLVIPRYVAFEIFLGTSSLNGDVSNVFVNGLHFAFLVSALIIATSAAFSVLGGNVKASGKVKG</sequence>
<keyword evidence="2" id="KW-0813">Transport</keyword>
<gene>
    <name evidence="9" type="ORF">TQ35_004940</name>
</gene>
<feature type="transmembrane region" description="Helical" evidence="7">
    <location>
        <begin position="158"/>
        <end position="177"/>
    </location>
</feature>
<comment type="subcellular location">
    <subcellularLocation>
        <location evidence="1">Cell membrane</location>
        <topology evidence="1">Multi-pass membrane protein</topology>
    </subcellularLocation>
</comment>
<dbReference type="FunFam" id="1.20.1720.10:FF:000021">
    <property type="entry name" value="Drug resistance transporter, EmrB/QacA subfamily"/>
    <property type="match status" value="1"/>
</dbReference>
<keyword evidence="5 7" id="KW-1133">Transmembrane helix</keyword>
<keyword evidence="4 7" id="KW-0812">Transmembrane</keyword>
<name>A0AAE3FLB0_9CREN</name>
<evidence type="ECO:0000256" key="6">
    <source>
        <dbReference type="ARBA" id="ARBA00023136"/>
    </source>
</evidence>
<dbReference type="PROSITE" id="PS50850">
    <property type="entry name" value="MFS"/>
    <property type="match status" value="1"/>
</dbReference>
<feature type="domain" description="Major facilitator superfamily (MFS) profile" evidence="8">
    <location>
        <begin position="6"/>
        <end position="465"/>
    </location>
</feature>
<evidence type="ECO:0000256" key="3">
    <source>
        <dbReference type="ARBA" id="ARBA00022475"/>
    </source>
</evidence>
<evidence type="ECO:0000256" key="5">
    <source>
        <dbReference type="ARBA" id="ARBA00022989"/>
    </source>
</evidence>
<feature type="transmembrane region" description="Helical" evidence="7">
    <location>
        <begin position="72"/>
        <end position="89"/>
    </location>
</feature>
<evidence type="ECO:0000256" key="1">
    <source>
        <dbReference type="ARBA" id="ARBA00004651"/>
    </source>
</evidence>
<evidence type="ECO:0000256" key="2">
    <source>
        <dbReference type="ARBA" id="ARBA00022448"/>
    </source>
</evidence>
<organism evidence="9">
    <name type="scientific">Candidatus Aramenus sulfurataquae</name>
    <dbReference type="NCBI Taxonomy" id="1326980"/>
    <lineage>
        <taxon>Archaea</taxon>
        <taxon>Thermoproteota</taxon>
        <taxon>Thermoprotei</taxon>
        <taxon>Sulfolobales</taxon>
        <taxon>Sulfolobaceae</taxon>
        <taxon>Candidatus Aramenus</taxon>
    </lineage>
</organism>
<reference evidence="9" key="1">
    <citation type="submission" date="2022-05" db="EMBL/GenBank/DDBJ databases">
        <title>Metagenome Sequencing of an Archaeal-Dominated Microbial Community from a Hot Spring at the Los Azufres Geothermal Field, Mexico.</title>
        <authorList>
            <person name="Marin-Paredes R."/>
            <person name="Martinez-Romero E."/>
            <person name="Servin-Garciduenas L.E."/>
        </authorList>
    </citation>
    <scope>NUCLEOTIDE SEQUENCE</scope>
    <source>
        <strain evidence="9">AZ1-454</strain>
    </source>
</reference>
<feature type="transmembrane region" description="Helical" evidence="7">
    <location>
        <begin position="398"/>
        <end position="418"/>
    </location>
</feature>
<evidence type="ECO:0000256" key="4">
    <source>
        <dbReference type="ARBA" id="ARBA00022692"/>
    </source>
</evidence>
<dbReference type="PANTHER" id="PTHR42718:SF9">
    <property type="entry name" value="MAJOR FACILITATOR SUPERFAMILY MULTIDRUG TRANSPORTER MFSC"/>
    <property type="match status" value="1"/>
</dbReference>
<dbReference type="GO" id="GO:0022857">
    <property type="term" value="F:transmembrane transporter activity"/>
    <property type="evidence" value="ECO:0007669"/>
    <property type="project" value="InterPro"/>
</dbReference>
<feature type="transmembrane region" description="Helical" evidence="7">
    <location>
        <begin position="222"/>
        <end position="238"/>
    </location>
</feature>
<feature type="transmembrane region" description="Helical" evidence="7">
    <location>
        <begin position="291"/>
        <end position="311"/>
    </location>
</feature>
<feature type="transmembrane region" description="Helical" evidence="7">
    <location>
        <begin position="41"/>
        <end position="60"/>
    </location>
</feature>
<dbReference type="FunFam" id="1.20.1250.20:FF:000503">
    <property type="entry name" value="Drug resistance transporter, EmrB/QacA subfamily"/>
    <property type="match status" value="1"/>
</dbReference>
<evidence type="ECO:0000313" key="9">
    <source>
        <dbReference type="EMBL" id="MCL7343904.1"/>
    </source>
</evidence>
<feature type="transmembrane region" description="Helical" evidence="7">
    <location>
        <begin position="130"/>
        <end position="152"/>
    </location>
</feature>
<feature type="transmembrane region" description="Helical" evidence="7">
    <location>
        <begin position="348"/>
        <end position="377"/>
    </location>
</feature>
<evidence type="ECO:0000256" key="7">
    <source>
        <dbReference type="SAM" id="Phobius"/>
    </source>
</evidence>
<feature type="transmembrane region" description="Helical" evidence="7">
    <location>
        <begin position="189"/>
        <end position="210"/>
    </location>
</feature>
<feature type="transmembrane region" description="Helical" evidence="7">
    <location>
        <begin position="323"/>
        <end position="342"/>
    </location>
</feature>
<comment type="caution">
    <text evidence="9">The sequence shown here is derived from an EMBL/GenBank/DDBJ whole genome shotgun (WGS) entry which is preliminary data.</text>
</comment>
<proteinExistence type="predicted"/>
<dbReference type="InterPro" id="IPR011701">
    <property type="entry name" value="MFS"/>
</dbReference>
<feature type="transmembrane region" description="Helical" evidence="7">
    <location>
        <begin position="438"/>
        <end position="460"/>
    </location>
</feature>
<feature type="transmembrane region" description="Helical" evidence="7">
    <location>
        <begin position="95"/>
        <end position="118"/>
    </location>
</feature>
<feature type="transmembrane region" description="Helical" evidence="7">
    <location>
        <begin position="259"/>
        <end position="279"/>
    </location>
</feature>
<dbReference type="InterPro" id="IPR020846">
    <property type="entry name" value="MFS_dom"/>
</dbReference>